<evidence type="ECO:0000256" key="2">
    <source>
        <dbReference type="SAM" id="Phobius"/>
    </source>
</evidence>
<keyword evidence="2" id="KW-0812">Transmembrane</keyword>
<evidence type="ECO:0000313" key="4">
    <source>
        <dbReference type="Proteomes" id="UP000030746"/>
    </source>
</evidence>
<dbReference type="GeneID" id="20248235"/>
<gene>
    <name evidence="3" type="ORF">LOTGIDRAFT_230224</name>
</gene>
<dbReference type="EMBL" id="KB199905">
    <property type="protein sequence ID" value="ESP03924.1"/>
    <property type="molecule type" value="Genomic_DNA"/>
</dbReference>
<proteinExistence type="predicted"/>
<dbReference type="AlphaFoldDB" id="V4AIL6"/>
<evidence type="ECO:0000256" key="1">
    <source>
        <dbReference type="SAM" id="MobiDB-lite"/>
    </source>
</evidence>
<dbReference type="CTD" id="20248235"/>
<accession>V4AIL6</accession>
<name>V4AIL6_LOTGI</name>
<feature type="non-terminal residue" evidence="3">
    <location>
        <position position="1"/>
    </location>
</feature>
<reference evidence="3 4" key="1">
    <citation type="journal article" date="2013" name="Nature">
        <title>Insights into bilaterian evolution from three spiralian genomes.</title>
        <authorList>
            <person name="Simakov O."/>
            <person name="Marletaz F."/>
            <person name="Cho S.J."/>
            <person name="Edsinger-Gonzales E."/>
            <person name="Havlak P."/>
            <person name="Hellsten U."/>
            <person name="Kuo D.H."/>
            <person name="Larsson T."/>
            <person name="Lv J."/>
            <person name="Arendt D."/>
            <person name="Savage R."/>
            <person name="Osoegawa K."/>
            <person name="de Jong P."/>
            <person name="Grimwood J."/>
            <person name="Chapman J.A."/>
            <person name="Shapiro H."/>
            <person name="Aerts A."/>
            <person name="Otillar R.P."/>
            <person name="Terry A.Y."/>
            <person name="Boore J.L."/>
            <person name="Grigoriev I.V."/>
            <person name="Lindberg D.R."/>
            <person name="Seaver E.C."/>
            <person name="Weisblat D.A."/>
            <person name="Putnam N.H."/>
            <person name="Rokhsar D.S."/>
        </authorList>
    </citation>
    <scope>NUCLEOTIDE SEQUENCE [LARGE SCALE GENOMIC DNA]</scope>
</reference>
<keyword evidence="2" id="KW-1133">Transmembrane helix</keyword>
<dbReference type="Proteomes" id="UP000030746">
    <property type="component" value="Unassembled WGS sequence"/>
</dbReference>
<evidence type="ECO:0000313" key="3">
    <source>
        <dbReference type="EMBL" id="ESP03924.1"/>
    </source>
</evidence>
<dbReference type="RefSeq" id="XP_009045406.1">
    <property type="nucleotide sequence ID" value="XM_009047158.1"/>
</dbReference>
<dbReference type="KEGG" id="lgi:LOTGIDRAFT_230224"/>
<keyword evidence="4" id="KW-1185">Reference proteome</keyword>
<organism evidence="3 4">
    <name type="scientific">Lottia gigantea</name>
    <name type="common">Giant owl limpet</name>
    <dbReference type="NCBI Taxonomy" id="225164"/>
    <lineage>
        <taxon>Eukaryota</taxon>
        <taxon>Metazoa</taxon>
        <taxon>Spiralia</taxon>
        <taxon>Lophotrochozoa</taxon>
        <taxon>Mollusca</taxon>
        <taxon>Gastropoda</taxon>
        <taxon>Patellogastropoda</taxon>
        <taxon>Lottioidea</taxon>
        <taxon>Lottiidae</taxon>
        <taxon>Lottia</taxon>
    </lineage>
</organism>
<feature type="transmembrane region" description="Helical" evidence="2">
    <location>
        <begin position="29"/>
        <end position="53"/>
    </location>
</feature>
<dbReference type="HOGENOM" id="CLU_1688713_0_0_1"/>
<sequence length="156" mass="17620">MATTEMVTTTEQPNIPTKSQNPVSGDNTYLNTVVSIILVFVLTGAIIVVYLFVTKKYCFAKPQTPTSSSMSSKDFFIPNDSFEIQMDDSPILEKPKLPLEEQGCQLIDDSKRIHTSPTVDDDDERHRLMIDPNEIAIFDNKCKQDDETLLKRTCVQ</sequence>
<feature type="region of interest" description="Disordered" evidence="1">
    <location>
        <begin position="1"/>
        <end position="20"/>
    </location>
</feature>
<keyword evidence="2" id="KW-0472">Membrane</keyword>
<protein>
    <submittedName>
        <fullName evidence="3">Uncharacterized protein</fullName>
    </submittedName>
</protein>